<evidence type="ECO:0000313" key="9">
    <source>
        <dbReference type="Proteomes" id="UP001165289"/>
    </source>
</evidence>
<dbReference type="InterPro" id="IPR016727">
    <property type="entry name" value="ATPase_V0-cplx_dsu"/>
</dbReference>
<keyword evidence="3 7" id="KW-0375">Hydrogen ion transport</keyword>
<dbReference type="Pfam" id="PF01992">
    <property type="entry name" value="vATP-synt_AC39"/>
    <property type="match status" value="1"/>
</dbReference>
<evidence type="ECO:0000256" key="6">
    <source>
        <dbReference type="ARBA" id="ARBA00061861"/>
    </source>
</evidence>
<dbReference type="AlphaFoldDB" id="A0AAV7JPF1"/>
<dbReference type="Gene3D" id="1.10.132.50">
    <property type="entry name" value="ATP synthase (C/AC39) subunit, domain 3"/>
    <property type="match status" value="1"/>
</dbReference>
<gene>
    <name evidence="8" type="ORF">LOD99_7601</name>
</gene>
<comment type="function">
    <text evidence="5">Subunit of the V0 complex of vacuolar(H+)-ATPase (V-ATPase), a multisubunit enzyme composed of a peripheral complex (V1) that hydrolyzes ATP and a membrane integral complex (V0) that translocates protons. V-ATPase is responsible for acidifying and maintaining the pH of intracellular compartments and in some cell types, is targeted to the plasma membrane, where it is responsible for acidifying the extracellular environment. May play a role in coupling of proton transport and ATP hydrolysis. Regulator of osteoclast fusion and bone formation.</text>
</comment>
<proteinExistence type="inferred from homology"/>
<evidence type="ECO:0000256" key="4">
    <source>
        <dbReference type="ARBA" id="ARBA00023065"/>
    </source>
</evidence>
<dbReference type="PANTHER" id="PTHR11028">
    <property type="entry name" value="VACUOLAR ATP SYNTHASE SUBUNIT AC39"/>
    <property type="match status" value="1"/>
</dbReference>
<comment type="subunit">
    <text evidence="6">V-ATPase is a heteromultimeric enzyme made up of two complexes: the ATP-hydrolytic V1 complex and the proton translocation V0 complex. The V1 complex consists of three catalytic AB heterodimers that form a heterohexamer, three peripheral stalks each consisting of EG heterodimers, one central rotor including subunits D and F, and the regulatory subunits C and H. The proton translocation complex V0 consists of the proton transport subunit a, a ring of proteolipid subunits c9c'', rotary subunit d, subunits e and f, and the accessory subunits ATP6AP1/Ac45 and ATP6AP2/PRR. Interacts with TM4SF19; this interaction inhibits V1-V0 complex assembly.</text>
</comment>
<dbReference type="InterPro" id="IPR036079">
    <property type="entry name" value="ATPase_csu/dsu_sf"/>
</dbReference>
<evidence type="ECO:0000256" key="3">
    <source>
        <dbReference type="ARBA" id="ARBA00022781"/>
    </source>
</evidence>
<keyword evidence="9" id="KW-1185">Reference proteome</keyword>
<dbReference type="FunFam" id="1.20.1690.10:FF:000001">
    <property type="entry name" value="V-type proton ATPase subunit"/>
    <property type="match status" value="1"/>
</dbReference>
<dbReference type="FunFam" id="1.20.1690.10:FF:000003">
    <property type="entry name" value="V-type proton ATPase subunit"/>
    <property type="match status" value="1"/>
</dbReference>
<dbReference type="InterPro" id="IPR002843">
    <property type="entry name" value="ATPase_V0-cplx_csu/dsu"/>
</dbReference>
<comment type="caution">
    <text evidence="8">The sequence shown here is derived from an EMBL/GenBank/DDBJ whole genome shotgun (WGS) entry which is preliminary data.</text>
</comment>
<dbReference type="Gene3D" id="1.20.1690.10">
    <property type="entry name" value="V-type ATP synthase subunit C domain"/>
    <property type="match status" value="2"/>
</dbReference>
<dbReference type="Proteomes" id="UP001165289">
    <property type="component" value="Unassembled WGS sequence"/>
</dbReference>
<dbReference type="GO" id="GO:0046961">
    <property type="term" value="F:proton-transporting ATPase activity, rotational mechanism"/>
    <property type="evidence" value="ECO:0007669"/>
    <property type="project" value="InterPro"/>
</dbReference>
<evidence type="ECO:0000256" key="5">
    <source>
        <dbReference type="ARBA" id="ARBA00045985"/>
    </source>
</evidence>
<accession>A0AAV7JPF1</accession>
<sequence>MSMMASTDLLFNVDHGYLEGLVRGFKSGLLKEFDYTNLTQCETLEDLKLHLQGTDYGNFLQNEPSPIAVSTLDDRLRERLIIEFTHLQNHSMNPLTKFLDYITYSYMIDNIILLISGTLHARSLDELMPKCHPLGSFEELPTIAIVANTADLYNAVLVDSPLGPYFKDCLSEQDLDEMNIEVIRNTLYKAYLQSFYDYCQEIGGSTAEVMGRILKFEADRRAFMITINSFGTELSKDDRKNLYPKCGHLYPEGLAKLSEADDQDQVRQVAAYYSDYRKIFDGVGGPDGKTLEDKFFEFEMELHKISFMQQFHFGVFYSFVRMKEQEQRNIVWISECISQQHRAKIHNYIPIL</sequence>
<comment type="similarity">
    <text evidence="1 7">Belongs to the V-ATPase V0D/AC39 subunit family.</text>
</comment>
<organism evidence="8 9">
    <name type="scientific">Oopsacas minuta</name>
    <dbReference type="NCBI Taxonomy" id="111878"/>
    <lineage>
        <taxon>Eukaryota</taxon>
        <taxon>Metazoa</taxon>
        <taxon>Porifera</taxon>
        <taxon>Hexactinellida</taxon>
        <taxon>Hexasterophora</taxon>
        <taxon>Lyssacinosida</taxon>
        <taxon>Leucopsacidae</taxon>
        <taxon>Oopsacas</taxon>
    </lineage>
</organism>
<keyword evidence="4 7" id="KW-0406">Ion transport</keyword>
<keyword evidence="2 7" id="KW-0813">Transport</keyword>
<dbReference type="InterPro" id="IPR044911">
    <property type="entry name" value="V-type_ATPase_csu/dsu_dom_3"/>
</dbReference>
<dbReference type="EMBL" id="JAKMXF010000310">
    <property type="protein sequence ID" value="KAI6650551.1"/>
    <property type="molecule type" value="Genomic_DNA"/>
</dbReference>
<name>A0AAV7JPF1_9METZ</name>
<evidence type="ECO:0000256" key="7">
    <source>
        <dbReference type="PIRNR" id="PIRNR018497"/>
    </source>
</evidence>
<evidence type="ECO:0000256" key="1">
    <source>
        <dbReference type="ARBA" id="ARBA00006709"/>
    </source>
</evidence>
<dbReference type="PIRSF" id="PIRSF018497">
    <property type="entry name" value="V-ATP_synth_D"/>
    <property type="match status" value="1"/>
</dbReference>
<dbReference type="GO" id="GO:0033179">
    <property type="term" value="C:proton-transporting V-type ATPase, V0 domain"/>
    <property type="evidence" value="ECO:0007669"/>
    <property type="project" value="InterPro"/>
</dbReference>
<reference evidence="8 9" key="1">
    <citation type="journal article" date="2023" name="BMC Biol.">
        <title>The compact genome of the sponge Oopsacas minuta (Hexactinellida) is lacking key metazoan core genes.</title>
        <authorList>
            <person name="Santini S."/>
            <person name="Schenkelaars Q."/>
            <person name="Jourda C."/>
            <person name="Duchesne M."/>
            <person name="Belahbib H."/>
            <person name="Rocher C."/>
            <person name="Selva M."/>
            <person name="Riesgo A."/>
            <person name="Vervoort M."/>
            <person name="Leys S.P."/>
            <person name="Kodjabachian L."/>
            <person name="Le Bivic A."/>
            <person name="Borchiellini C."/>
            <person name="Claverie J.M."/>
            <person name="Renard E."/>
        </authorList>
    </citation>
    <scope>NUCLEOTIDE SEQUENCE [LARGE SCALE GENOMIC DNA]</scope>
    <source>
        <strain evidence="8">SPO-2</strain>
    </source>
</reference>
<protein>
    <recommendedName>
        <fullName evidence="7">V-type proton ATPase subunit</fullName>
    </recommendedName>
</protein>
<dbReference type="InterPro" id="IPR035067">
    <property type="entry name" value="V-type_ATPase_csu/dsu"/>
</dbReference>
<evidence type="ECO:0000256" key="2">
    <source>
        <dbReference type="ARBA" id="ARBA00022448"/>
    </source>
</evidence>
<evidence type="ECO:0000313" key="8">
    <source>
        <dbReference type="EMBL" id="KAI6650551.1"/>
    </source>
</evidence>
<dbReference type="SUPFAM" id="SSF103486">
    <property type="entry name" value="V-type ATP synthase subunit C"/>
    <property type="match status" value="1"/>
</dbReference>